<evidence type="ECO:0000313" key="6">
    <source>
        <dbReference type="Proteomes" id="UP000315217"/>
    </source>
</evidence>
<dbReference type="Pfam" id="PF00753">
    <property type="entry name" value="Lactamase_B"/>
    <property type="match status" value="1"/>
</dbReference>
<dbReference type="InterPro" id="IPR036866">
    <property type="entry name" value="RibonucZ/Hydroxyglut_hydro"/>
</dbReference>
<evidence type="ECO:0000313" key="5">
    <source>
        <dbReference type="EMBL" id="TMJ12137.1"/>
    </source>
</evidence>
<sequence>MTVTFFGAVRTVTGSMHLVETGDTRLLLDCGLFQGRRADARRVNSEFPFSPSSIDTVVLSHAHLDHCGNLPTLVQQGFRGKILCTPATRDLAALILRDSAEIQHQDVNFANKARARQGQPPLQPLYTIDDAEQAIRRLSPVPYHQTFQVGPATGVFYDAGHILGSAVTVLAVEGRTIVFSGDLGRTAAPIIRDPESPPAAADLLIMEATYGDRRHEPFERGGRKLADVVRGTVRRGGTILIPAFAVGRTQDITYTLHRLQDGGKIPPVPTFVDSPMATDATAIFRQHPEVFDTETLARLRSGDPFGGRDIRYVRSVEESKELNARHDPFIVVATSGMCESGRILHHLRHHVGDPQSSLVFVSFQAADTLGRRLVDGVTPVRIFDESYEVRLQVHRIESYSAHADRDELVAWVGRMPRVGQICLVHGEEQQCTALARYLSRRGIKVTVPTRGQRITV</sequence>
<comment type="caution">
    <text evidence="4">The sequence shown here is derived from an EMBL/GenBank/DDBJ whole genome shotgun (WGS) entry which is preliminary data.</text>
</comment>
<gene>
    <name evidence="5" type="ORF">E6G98_03585</name>
    <name evidence="4" type="ORF">E6G99_10190</name>
</gene>
<evidence type="ECO:0000259" key="2">
    <source>
        <dbReference type="SMART" id="SM00849"/>
    </source>
</evidence>
<dbReference type="Proteomes" id="UP000315217">
    <property type="component" value="Unassembled WGS sequence"/>
</dbReference>
<dbReference type="PANTHER" id="PTHR11203:SF37">
    <property type="entry name" value="INTEGRATOR COMPLEX SUBUNIT 11"/>
    <property type="match status" value="1"/>
</dbReference>
<dbReference type="SUPFAM" id="SSF56281">
    <property type="entry name" value="Metallo-hydrolase/oxidoreductase"/>
    <property type="match status" value="1"/>
</dbReference>
<feature type="domain" description="Beta-Casp" evidence="3">
    <location>
        <begin position="249"/>
        <end position="373"/>
    </location>
</feature>
<evidence type="ECO:0000259" key="3">
    <source>
        <dbReference type="SMART" id="SM01027"/>
    </source>
</evidence>
<dbReference type="GO" id="GO:0004521">
    <property type="term" value="F:RNA endonuclease activity"/>
    <property type="evidence" value="ECO:0007669"/>
    <property type="project" value="TreeGrafter"/>
</dbReference>
<dbReference type="PANTHER" id="PTHR11203">
    <property type="entry name" value="CLEAVAGE AND POLYADENYLATION SPECIFICITY FACTOR FAMILY MEMBER"/>
    <property type="match status" value="1"/>
</dbReference>
<proteinExistence type="predicted"/>
<evidence type="ECO:0000313" key="4">
    <source>
        <dbReference type="EMBL" id="TMJ04681.1"/>
    </source>
</evidence>
<dbReference type="Pfam" id="PF07521">
    <property type="entry name" value="RMMBL"/>
    <property type="match status" value="1"/>
</dbReference>
<evidence type="ECO:0000256" key="1">
    <source>
        <dbReference type="ARBA" id="ARBA00022801"/>
    </source>
</evidence>
<dbReference type="InterPro" id="IPR001279">
    <property type="entry name" value="Metallo-B-lactamas"/>
</dbReference>
<dbReference type="Pfam" id="PF10996">
    <property type="entry name" value="Beta-Casp"/>
    <property type="match status" value="1"/>
</dbReference>
<name>A0A537L9L0_9BACT</name>
<dbReference type="CDD" id="cd16295">
    <property type="entry name" value="TTHA0252-CPSF-like_MBL-fold"/>
    <property type="match status" value="1"/>
</dbReference>
<dbReference type="EMBL" id="VBAI01000033">
    <property type="protein sequence ID" value="TMJ12137.1"/>
    <property type="molecule type" value="Genomic_DNA"/>
</dbReference>
<protein>
    <submittedName>
        <fullName evidence="4">MBL fold metallo-hydrolase</fullName>
    </submittedName>
</protein>
<reference evidence="6 7" key="1">
    <citation type="journal article" date="2019" name="Nat. Microbiol.">
        <title>Mediterranean grassland soil C-N compound turnover is dependent on rainfall and depth, and is mediated by genomically divergent microorganisms.</title>
        <authorList>
            <person name="Diamond S."/>
            <person name="Andeer P.F."/>
            <person name="Li Z."/>
            <person name="Crits-Christoph A."/>
            <person name="Burstein D."/>
            <person name="Anantharaman K."/>
            <person name="Lane K.R."/>
            <person name="Thomas B.C."/>
            <person name="Pan C."/>
            <person name="Northen T.R."/>
            <person name="Banfield J.F."/>
        </authorList>
    </citation>
    <scope>NUCLEOTIDE SEQUENCE [LARGE SCALE GENOMIC DNA]</scope>
    <source>
        <strain evidence="5">NP_1</strain>
        <strain evidence="4">NP_2</strain>
    </source>
</reference>
<organism evidence="4 7">
    <name type="scientific">Candidatus Segetimicrobium genomatis</name>
    <dbReference type="NCBI Taxonomy" id="2569760"/>
    <lineage>
        <taxon>Bacteria</taxon>
        <taxon>Bacillati</taxon>
        <taxon>Candidatus Sysuimicrobiota</taxon>
        <taxon>Candidatus Sysuimicrobiia</taxon>
        <taxon>Candidatus Sysuimicrobiales</taxon>
        <taxon>Candidatus Segetimicrobiaceae</taxon>
        <taxon>Candidatus Segetimicrobium</taxon>
    </lineage>
</organism>
<dbReference type="Proteomes" id="UP000318661">
    <property type="component" value="Unassembled WGS sequence"/>
</dbReference>
<evidence type="ECO:0000313" key="7">
    <source>
        <dbReference type="Proteomes" id="UP000318661"/>
    </source>
</evidence>
<accession>A0A537L9L0</accession>
<dbReference type="GO" id="GO:0016787">
    <property type="term" value="F:hydrolase activity"/>
    <property type="evidence" value="ECO:0007669"/>
    <property type="project" value="UniProtKB-KW"/>
</dbReference>
<dbReference type="InterPro" id="IPR011108">
    <property type="entry name" value="RMMBL"/>
</dbReference>
<dbReference type="AlphaFoldDB" id="A0A537L9L0"/>
<dbReference type="Gene3D" id="3.40.50.10890">
    <property type="match status" value="1"/>
</dbReference>
<dbReference type="EMBL" id="VBAJ01000261">
    <property type="protein sequence ID" value="TMJ04681.1"/>
    <property type="molecule type" value="Genomic_DNA"/>
</dbReference>
<dbReference type="Gene3D" id="3.60.15.10">
    <property type="entry name" value="Ribonuclease Z/Hydroxyacylglutathione hydrolase-like"/>
    <property type="match status" value="1"/>
</dbReference>
<dbReference type="SMART" id="SM00849">
    <property type="entry name" value="Lactamase_B"/>
    <property type="match status" value="1"/>
</dbReference>
<dbReference type="SMART" id="SM01027">
    <property type="entry name" value="Beta-Casp"/>
    <property type="match status" value="1"/>
</dbReference>
<dbReference type="InterPro" id="IPR050698">
    <property type="entry name" value="MBL"/>
</dbReference>
<feature type="domain" description="Metallo-beta-lactamase" evidence="2">
    <location>
        <begin position="13"/>
        <end position="244"/>
    </location>
</feature>
<keyword evidence="1 4" id="KW-0378">Hydrolase</keyword>
<dbReference type="InterPro" id="IPR022712">
    <property type="entry name" value="Beta_Casp"/>
</dbReference>